<evidence type="ECO:0000313" key="5">
    <source>
        <dbReference type="EMBL" id="CAB4890151.1"/>
    </source>
</evidence>
<evidence type="ECO:0000313" key="4">
    <source>
        <dbReference type="EMBL" id="CAB4861543.1"/>
    </source>
</evidence>
<evidence type="ECO:0000313" key="3">
    <source>
        <dbReference type="EMBL" id="CAB4793373.1"/>
    </source>
</evidence>
<keyword evidence="1" id="KW-0812">Transmembrane</keyword>
<feature type="transmembrane region" description="Helical" evidence="1">
    <location>
        <begin position="36"/>
        <end position="54"/>
    </location>
</feature>
<protein>
    <submittedName>
        <fullName evidence="2">Unannotated protein</fullName>
    </submittedName>
</protein>
<organism evidence="2">
    <name type="scientific">freshwater metagenome</name>
    <dbReference type="NCBI Taxonomy" id="449393"/>
    <lineage>
        <taxon>unclassified sequences</taxon>
        <taxon>metagenomes</taxon>
        <taxon>ecological metagenomes</taxon>
    </lineage>
</organism>
<dbReference type="AlphaFoldDB" id="A0A6J6QJF6"/>
<keyword evidence="1" id="KW-1133">Transmembrane helix</keyword>
<proteinExistence type="predicted"/>
<keyword evidence="1" id="KW-0472">Membrane</keyword>
<evidence type="ECO:0000313" key="2">
    <source>
        <dbReference type="EMBL" id="CAB4710856.1"/>
    </source>
</evidence>
<name>A0A6J6QJF6_9ZZZZ</name>
<reference evidence="2" key="1">
    <citation type="submission" date="2020-05" db="EMBL/GenBank/DDBJ databases">
        <authorList>
            <person name="Chiriac C."/>
            <person name="Salcher M."/>
            <person name="Ghai R."/>
            <person name="Kavagutti S V."/>
        </authorList>
    </citation>
    <scope>NUCLEOTIDE SEQUENCE</scope>
</reference>
<accession>A0A6J6QJF6</accession>
<dbReference type="EMBL" id="CAFBLJ010000016">
    <property type="protein sequence ID" value="CAB4861543.1"/>
    <property type="molecule type" value="Genomic_DNA"/>
</dbReference>
<evidence type="ECO:0000256" key="1">
    <source>
        <dbReference type="SAM" id="Phobius"/>
    </source>
</evidence>
<dbReference type="SUPFAM" id="SSF69322">
    <property type="entry name" value="Tricorn protease domain 2"/>
    <property type="match status" value="1"/>
</dbReference>
<dbReference type="EMBL" id="CAFAAL010000008">
    <property type="protein sequence ID" value="CAB4793373.1"/>
    <property type="molecule type" value="Genomic_DNA"/>
</dbReference>
<gene>
    <name evidence="2" type="ORF">UFOPK2658_00396</name>
    <name evidence="3" type="ORF">UFOPK3004_00185</name>
    <name evidence="4" type="ORF">UFOPK3304_00486</name>
    <name evidence="5" type="ORF">UFOPK3494_00283</name>
</gene>
<sequence>MTVIPPPPTDPNEDPGFSNDVSVVEKTLPRFPKKKSAIIAIVVFAVTGVAFFLFQSYSNGSSGSESSVVLANFDDEKIDYLQVGSSNSVEKILDGAGKNRVEEISQIQVLSGETFSVRNYVSLQNGDVAVSYTEKDKVGLSILKEDSELVIELIEPDYFSISTYYSSNQSKFFVTVTEENRSRCLLIDLKGNQTQLGRGYCKLLTSDLVLVIDEDDDTNNSTIRTFDSEGVELEEVEVELSDFGTTPSGDLYYGFSENGSGESLLTILKSSGLKLWQTSPEALESSVVDVLNNGIVVAVDEGNEKVKLDLIMANSDAGTITTVAEGEKVSAFSSTDGKSLYVSAASQDSEFNEWQVFSINSEAEPIGSDFYSGELTTMYFVPESQTILGWDSNSSELLIGTEEEGLTYLSDFNSPISQLFIMQNQVYLLSDGELWYLNESEQDVDKIEENIALVIEVASGNSNVFVFKDDNDNYRLVRLLEGELVEIDEDGLIGGLVTSGSSKLYYSTGDDDGSNMEFNSIDLSNDPGKQRSKVGKRLANDAMVVPEFLDSDVFLEAQERNEVLANIDSRRRACKDEGLQILESGDSTTFEVLPSAGSYFCLSVSDRDLESSTYFGLEVSSEIDLEIEVFQDSEVLFAGDDQEDSFGRIVSYDPSIVNMNLLSGTYRVHLFPHESNANLGSPSRVTFTGSEEYVESETSTSAPVDSSTSGCDVIIYPFDTMNFEIGQIAQQICFIQDPAAGQEISIQNLGAYDGNYLDVTLTCSDYEDTDYDYYDYLYYYIEPGKGVERCELSETYSSDGSYGEVSVSMSYYESSGEGDF</sequence>
<dbReference type="EMBL" id="CAEZYH010000008">
    <property type="protein sequence ID" value="CAB4710856.1"/>
    <property type="molecule type" value="Genomic_DNA"/>
</dbReference>
<dbReference type="EMBL" id="CAFBMF010000010">
    <property type="protein sequence ID" value="CAB4890151.1"/>
    <property type="molecule type" value="Genomic_DNA"/>
</dbReference>